<sequence length="167" mass="17154">MTRRTKKYGIRILGPAVALAAAAVLVAPAGAGAASTIGPPPPRNSTPVGTWEGTVEHADGTGNVTLSFHANGVMCLSSGGGPEGGGQGKGTWSRTGLNAFNYRVRERLFDGDGTTVGYVDVSQKARQNGQTFKSSGISKIYDANNNFLQSAEAKVKVTRVSATPAAC</sequence>
<evidence type="ECO:0000313" key="3">
    <source>
        <dbReference type="Proteomes" id="UP001518140"/>
    </source>
</evidence>
<evidence type="ECO:0000256" key="1">
    <source>
        <dbReference type="SAM" id="SignalP"/>
    </source>
</evidence>
<keyword evidence="3" id="KW-1185">Reference proteome</keyword>
<dbReference type="Proteomes" id="UP001518140">
    <property type="component" value="Unassembled WGS sequence"/>
</dbReference>
<proteinExistence type="predicted"/>
<dbReference type="RefSeq" id="WP_165341645.1">
    <property type="nucleotide sequence ID" value="NZ_JAAKZX010000080.1"/>
</dbReference>
<evidence type="ECO:0000313" key="2">
    <source>
        <dbReference type="EMBL" id="NGO45076.1"/>
    </source>
</evidence>
<comment type="caution">
    <text evidence="2">The sequence shown here is derived from an EMBL/GenBank/DDBJ whole genome shotgun (WGS) entry which is preliminary data.</text>
</comment>
<feature type="signal peptide" evidence="1">
    <location>
        <begin position="1"/>
        <end position="33"/>
    </location>
</feature>
<dbReference type="EMBL" id="JAAKZX010000080">
    <property type="protein sequence ID" value="NGO45076.1"/>
    <property type="molecule type" value="Genomic_DNA"/>
</dbReference>
<protein>
    <recommendedName>
        <fullName evidence="4">Secreted protein</fullName>
    </recommendedName>
</protein>
<gene>
    <name evidence="2" type="ORF">G6048_23930</name>
</gene>
<reference evidence="2 3" key="1">
    <citation type="submission" date="2020-02" db="EMBL/GenBank/DDBJ databases">
        <title>Whole-genome analyses of novel actinobacteria.</title>
        <authorList>
            <person name="Sahin N."/>
            <person name="Tokatli A."/>
        </authorList>
    </citation>
    <scope>NUCLEOTIDE SEQUENCE [LARGE SCALE GENOMIC DNA]</scope>
    <source>
        <strain evidence="2 3">YC419</strain>
    </source>
</reference>
<organism evidence="2 3">
    <name type="scientific">Streptomyces ureilyticus</name>
    <dbReference type="NCBI Taxonomy" id="1775131"/>
    <lineage>
        <taxon>Bacteria</taxon>
        <taxon>Bacillati</taxon>
        <taxon>Actinomycetota</taxon>
        <taxon>Actinomycetes</taxon>
        <taxon>Kitasatosporales</taxon>
        <taxon>Streptomycetaceae</taxon>
        <taxon>Streptomyces</taxon>
    </lineage>
</organism>
<evidence type="ECO:0008006" key="4">
    <source>
        <dbReference type="Google" id="ProtNLM"/>
    </source>
</evidence>
<name>A0ABX0E1A2_9ACTN</name>
<keyword evidence="1" id="KW-0732">Signal</keyword>
<accession>A0ABX0E1A2</accession>
<feature type="chain" id="PRO_5045853504" description="Secreted protein" evidence="1">
    <location>
        <begin position="34"/>
        <end position="167"/>
    </location>
</feature>